<organism evidence="2">
    <name type="scientific">Lepeophtheirus salmonis</name>
    <name type="common">Salmon louse</name>
    <name type="synonym">Caligus salmonis</name>
    <dbReference type="NCBI Taxonomy" id="72036"/>
    <lineage>
        <taxon>Eukaryota</taxon>
        <taxon>Metazoa</taxon>
        <taxon>Ecdysozoa</taxon>
        <taxon>Arthropoda</taxon>
        <taxon>Crustacea</taxon>
        <taxon>Multicrustacea</taxon>
        <taxon>Hexanauplia</taxon>
        <taxon>Copepoda</taxon>
        <taxon>Siphonostomatoida</taxon>
        <taxon>Caligidae</taxon>
        <taxon>Lepeophtheirus</taxon>
    </lineage>
</organism>
<dbReference type="PANTHER" id="PTHR37984">
    <property type="entry name" value="PROTEIN CBG26694"/>
    <property type="match status" value="1"/>
</dbReference>
<dbReference type="EMBL" id="HACA01033796">
    <property type="protein sequence ID" value="CDW51158.1"/>
    <property type="molecule type" value="Transcribed_RNA"/>
</dbReference>
<name>A0A0K2VL07_LEPSM</name>
<dbReference type="OrthoDB" id="6380665at2759"/>
<dbReference type="InterPro" id="IPR001584">
    <property type="entry name" value="Integrase_cat-core"/>
</dbReference>
<feature type="domain" description="Integrase catalytic" evidence="1">
    <location>
        <begin position="1"/>
        <end position="135"/>
    </location>
</feature>
<dbReference type="AlphaFoldDB" id="A0A0K2VL07"/>
<feature type="non-terminal residue" evidence="2">
    <location>
        <position position="169"/>
    </location>
</feature>
<proteinExistence type="predicted"/>
<feature type="non-terminal residue" evidence="2">
    <location>
        <position position="1"/>
    </location>
</feature>
<dbReference type="GO" id="GO:0015074">
    <property type="term" value="P:DNA integration"/>
    <property type="evidence" value="ECO:0007669"/>
    <property type="project" value="InterPro"/>
</dbReference>
<dbReference type="GO" id="GO:0003676">
    <property type="term" value="F:nucleic acid binding"/>
    <property type="evidence" value="ECO:0007669"/>
    <property type="project" value="InterPro"/>
</dbReference>
<dbReference type="InterPro" id="IPR012337">
    <property type="entry name" value="RNaseH-like_sf"/>
</dbReference>
<evidence type="ECO:0000259" key="1">
    <source>
        <dbReference type="PROSITE" id="PS50994"/>
    </source>
</evidence>
<accession>A0A0K2VL07</accession>
<protein>
    <submittedName>
        <fullName evidence="2">Putative LOC100891306 [Strongylocentrotus purpuratus]</fullName>
    </submittedName>
</protein>
<reference evidence="2" key="1">
    <citation type="submission" date="2014-05" db="EMBL/GenBank/DDBJ databases">
        <authorList>
            <person name="Chronopoulou M."/>
        </authorList>
    </citation>
    <scope>NUCLEOTIDE SEQUENCE</scope>
    <source>
        <tissue evidence="2">Whole organism</tissue>
    </source>
</reference>
<dbReference type="SUPFAM" id="SSF53098">
    <property type="entry name" value="Ribonuclease H-like"/>
    <property type="match status" value="1"/>
</dbReference>
<sequence length="169" mass="18847">SKWIEAAYMTNTSAEATLRQLFAWFLRFGFPKKIHSDNGSQFASDLFKTKMSKWGVAHSFSPPYLPQSNGQAEGGVRIIKNGIKKNIGASLEEILFAYRATPLECGSTPAELLGAGRIRTRLDGYLPSPATLPHPSSPSPPSSRKKEFKIKMTVWCRWYGLRQPKWVAG</sequence>
<dbReference type="PROSITE" id="PS50994">
    <property type="entry name" value="INTEGRASE"/>
    <property type="match status" value="1"/>
</dbReference>
<dbReference type="Gene3D" id="3.30.420.10">
    <property type="entry name" value="Ribonuclease H-like superfamily/Ribonuclease H"/>
    <property type="match status" value="1"/>
</dbReference>
<dbReference type="InterPro" id="IPR036397">
    <property type="entry name" value="RNaseH_sf"/>
</dbReference>
<dbReference type="InterPro" id="IPR050951">
    <property type="entry name" value="Retrovirus_Pol_polyprotein"/>
</dbReference>
<evidence type="ECO:0000313" key="2">
    <source>
        <dbReference type="EMBL" id="CDW51158.1"/>
    </source>
</evidence>
<dbReference type="PANTHER" id="PTHR37984:SF5">
    <property type="entry name" value="PROTEIN NYNRIN-LIKE"/>
    <property type="match status" value="1"/>
</dbReference>
<dbReference type="Pfam" id="PF00665">
    <property type="entry name" value="rve"/>
    <property type="match status" value="1"/>
</dbReference>